<protein>
    <submittedName>
        <fullName evidence="2">Uncharacterized protein</fullName>
    </submittedName>
</protein>
<feature type="transmembrane region" description="Helical" evidence="1">
    <location>
        <begin position="17"/>
        <end position="34"/>
    </location>
</feature>
<keyword evidence="1" id="KW-1133">Transmembrane helix</keyword>
<dbReference type="AlphaFoldDB" id="A0A2K3YLI1"/>
<evidence type="ECO:0000313" key="2">
    <source>
        <dbReference type="EMBL" id="PNZ26475.1"/>
    </source>
</evidence>
<organism evidence="2 3">
    <name type="scientific">Staphylococcus rostri</name>
    <dbReference type="NCBI Taxonomy" id="522262"/>
    <lineage>
        <taxon>Bacteria</taxon>
        <taxon>Bacillati</taxon>
        <taxon>Bacillota</taxon>
        <taxon>Bacilli</taxon>
        <taxon>Bacillales</taxon>
        <taxon>Staphylococcaceae</taxon>
        <taxon>Staphylococcus</taxon>
    </lineage>
</organism>
<dbReference type="Proteomes" id="UP000242752">
    <property type="component" value="Unassembled WGS sequence"/>
</dbReference>
<gene>
    <name evidence="2" type="ORF">CD122_08130</name>
</gene>
<feature type="transmembrane region" description="Helical" evidence="1">
    <location>
        <begin position="40"/>
        <end position="58"/>
    </location>
</feature>
<keyword evidence="1" id="KW-0812">Transmembrane</keyword>
<accession>A0A2K3YLI1</accession>
<sequence length="75" mass="8358">MYCVVKTSAIVAMESKFDVIMGIMMIVMAIFGYILMPEHYGVPLMTFITGISLIVIGIKGPPKFKRGKSNKKTDR</sequence>
<reference evidence="2 3" key="1">
    <citation type="submission" date="2017-08" db="EMBL/GenBank/DDBJ databases">
        <title>Draft genome sequences of 64 type strains of genus Staph aureus.</title>
        <authorList>
            <person name="Cole K."/>
            <person name="Golubchik T."/>
            <person name="Russell J."/>
            <person name="Foster D."/>
            <person name="Llewelyn M."/>
            <person name="Wilson D."/>
            <person name="Crook D."/>
            <person name="Paul J."/>
        </authorList>
    </citation>
    <scope>NUCLEOTIDE SEQUENCE [LARGE SCALE GENOMIC DNA]</scope>
    <source>
        <strain evidence="2 3">DSM 21968</strain>
    </source>
</reference>
<keyword evidence="3" id="KW-1185">Reference proteome</keyword>
<evidence type="ECO:0000256" key="1">
    <source>
        <dbReference type="SAM" id="Phobius"/>
    </source>
</evidence>
<keyword evidence="1" id="KW-0472">Membrane</keyword>
<name>A0A2K3YLI1_9STAP</name>
<dbReference type="EMBL" id="PPRF01000053">
    <property type="protein sequence ID" value="PNZ26475.1"/>
    <property type="molecule type" value="Genomic_DNA"/>
</dbReference>
<comment type="caution">
    <text evidence="2">The sequence shown here is derived from an EMBL/GenBank/DDBJ whole genome shotgun (WGS) entry which is preliminary data.</text>
</comment>
<evidence type="ECO:0000313" key="3">
    <source>
        <dbReference type="Proteomes" id="UP000242752"/>
    </source>
</evidence>
<proteinExistence type="predicted"/>